<evidence type="ECO:0000259" key="5">
    <source>
        <dbReference type="PROSITE" id="PS51035"/>
    </source>
</evidence>
<dbReference type="PROSITE" id="PS50053">
    <property type="entry name" value="UBIQUITIN_2"/>
    <property type="match status" value="1"/>
</dbReference>
<dbReference type="InterPro" id="IPR039773">
    <property type="entry name" value="BAG_chaperone_regulator"/>
</dbReference>
<dbReference type="SUPFAM" id="SSF54236">
    <property type="entry name" value="Ubiquitin-like"/>
    <property type="match status" value="1"/>
</dbReference>
<evidence type="ECO:0000313" key="6">
    <source>
        <dbReference type="EMBL" id="GAU38666.1"/>
    </source>
</evidence>
<feature type="region of interest" description="Disordered" evidence="3">
    <location>
        <begin position="236"/>
        <end position="274"/>
    </location>
</feature>
<dbReference type="Gene3D" id="3.10.20.90">
    <property type="entry name" value="Phosphatidylinositol 3-kinase Catalytic Subunit, Chain A, domain 1"/>
    <property type="match status" value="1"/>
</dbReference>
<evidence type="ECO:0000256" key="2">
    <source>
        <dbReference type="ARBA" id="ARBA00058673"/>
    </source>
</evidence>
<dbReference type="AlphaFoldDB" id="A0A2Z6N475"/>
<dbReference type="FunFam" id="3.10.20.90:FF:000298">
    <property type="entry name" value="BAG family molecular chaperone regulator 1"/>
    <property type="match status" value="1"/>
</dbReference>
<evidence type="ECO:0000313" key="7">
    <source>
        <dbReference type="Proteomes" id="UP000242715"/>
    </source>
</evidence>
<dbReference type="InterPro" id="IPR029071">
    <property type="entry name" value="Ubiquitin-like_domsf"/>
</dbReference>
<dbReference type="InterPro" id="IPR000626">
    <property type="entry name" value="Ubiquitin-like_dom"/>
</dbReference>
<feature type="region of interest" description="Disordered" evidence="3">
    <location>
        <begin position="1"/>
        <end position="39"/>
    </location>
</feature>
<dbReference type="PROSITE" id="PS51257">
    <property type="entry name" value="PROKAR_LIPOPROTEIN"/>
    <property type="match status" value="1"/>
</dbReference>
<dbReference type="PANTHER" id="PTHR12329">
    <property type="entry name" value="BCL2-ASSOCIATED ATHANOGENE"/>
    <property type="match status" value="1"/>
</dbReference>
<dbReference type="OrthoDB" id="776628at2759"/>
<evidence type="ECO:0000259" key="4">
    <source>
        <dbReference type="PROSITE" id="PS50053"/>
    </source>
</evidence>
<dbReference type="InterPro" id="IPR003103">
    <property type="entry name" value="BAG_domain"/>
</dbReference>
<feature type="compositionally biased region" description="Basic residues" evidence="3">
    <location>
        <begin position="1"/>
        <end position="11"/>
    </location>
</feature>
<accession>A0A2Z6N475</accession>
<dbReference type="GO" id="GO:0000774">
    <property type="term" value="F:adenyl-nucleotide exchange factor activity"/>
    <property type="evidence" value="ECO:0007669"/>
    <property type="project" value="TreeGrafter"/>
</dbReference>
<feature type="compositionally biased region" description="Polar residues" evidence="3">
    <location>
        <begin position="12"/>
        <end position="22"/>
    </location>
</feature>
<keyword evidence="1" id="KW-0143">Chaperone</keyword>
<gene>
    <name evidence="6" type="ORF">TSUD_292480</name>
</gene>
<feature type="compositionally biased region" description="Low complexity" evidence="3">
    <location>
        <begin position="327"/>
        <end position="356"/>
    </location>
</feature>
<evidence type="ECO:0000256" key="1">
    <source>
        <dbReference type="ARBA" id="ARBA00023186"/>
    </source>
</evidence>
<dbReference type="Gene3D" id="1.20.58.120">
    <property type="entry name" value="BAG domain"/>
    <property type="match status" value="1"/>
</dbReference>
<dbReference type="GO" id="GO:0051087">
    <property type="term" value="F:protein-folding chaperone binding"/>
    <property type="evidence" value="ECO:0007669"/>
    <property type="project" value="InterPro"/>
</dbReference>
<evidence type="ECO:0000256" key="3">
    <source>
        <dbReference type="SAM" id="MobiDB-lite"/>
    </source>
</evidence>
<feature type="compositionally biased region" description="Low complexity" evidence="3">
    <location>
        <begin position="263"/>
        <end position="273"/>
    </location>
</feature>
<dbReference type="CDD" id="cd17054">
    <property type="entry name" value="Ubl_AtBAG1_like"/>
    <property type="match status" value="1"/>
</dbReference>
<dbReference type="SUPFAM" id="SSF63491">
    <property type="entry name" value="BAG domain"/>
    <property type="match status" value="1"/>
</dbReference>
<dbReference type="GO" id="GO:0005737">
    <property type="term" value="C:cytoplasm"/>
    <property type="evidence" value="ECO:0007669"/>
    <property type="project" value="TreeGrafter"/>
</dbReference>
<feature type="compositionally biased region" description="Polar residues" evidence="3">
    <location>
        <begin position="236"/>
        <end position="254"/>
    </location>
</feature>
<evidence type="ECO:0008006" key="8">
    <source>
        <dbReference type="Google" id="ProtNLM"/>
    </source>
</evidence>
<comment type="function">
    <text evidence="2">Co-chaperone that regulates diverse cellular pathways, such as programmed cell death and stress responses.</text>
</comment>
<keyword evidence="7" id="KW-1185">Reference proteome</keyword>
<reference evidence="7" key="1">
    <citation type="journal article" date="2017" name="Front. Plant Sci.">
        <title>Climate Clever Clovers: New Paradigm to Reduce the Environmental Footprint of Ruminants by Breeding Low Methanogenic Forages Utilizing Haplotype Variation.</title>
        <authorList>
            <person name="Kaur P."/>
            <person name="Appels R."/>
            <person name="Bayer P.E."/>
            <person name="Keeble-Gagnere G."/>
            <person name="Wang J."/>
            <person name="Hirakawa H."/>
            <person name="Shirasawa K."/>
            <person name="Vercoe P."/>
            <person name="Stefanova K."/>
            <person name="Durmic Z."/>
            <person name="Nichols P."/>
            <person name="Revell C."/>
            <person name="Isobe S.N."/>
            <person name="Edwards D."/>
            <person name="Erskine W."/>
        </authorList>
    </citation>
    <scope>NUCLEOTIDE SEQUENCE [LARGE SCALE GENOMIC DNA]</scope>
    <source>
        <strain evidence="7">cv. Daliak</strain>
    </source>
</reference>
<feature type="region of interest" description="Disordered" evidence="3">
    <location>
        <begin position="327"/>
        <end position="364"/>
    </location>
</feature>
<sequence>MMRMRNNHNHSNKTNGVSSPISSGGCRTAEPGSNEWEMRPGGMLVQTRTTASDRNPVLVPTIRVRVKFRSIYHEVNISSQASFGDLKKMLTGPTGLHHQDQKLFYKDKERDSKAFLDIVGVKDKSKLVLMEDPISQEKRALEIRKNAKMEKAAKSISQISLEVDRLAGRVSAFESIISKGGKVVESDVLGLIELLMNQLLKLDGIIADGDVKLQRKMQVRRVQKYVETLDMLKVKNSMTNGNDVQASKQSSQKHSNGKRLEPIQEQPQQQQQIHSNGYDRSIVPIQEQQQEQPRSNSNELSLVFEEQQNQTSGVVVTTKWETFDSTPPLITFPSTSTTTPSMTNNNNTNNNNSGPPKFSWESFM</sequence>
<dbReference type="InterPro" id="IPR036533">
    <property type="entry name" value="BAG_dom_sf"/>
</dbReference>
<organism evidence="6 7">
    <name type="scientific">Trifolium subterraneum</name>
    <name type="common">Subterranean clover</name>
    <dbReference type="NCBI Taxonomy" id="3900"/>
    <lineage>
        <taxon>Eukaryota</taxon>
        <taxon>Viridiplantae</taxon>
        <taxon>Streptophyta</taxon>
        <taxon>Embryophyta</taxon>
        <taxon>Tracheophyta</taxon>
        <taxon>Spermatophyta</taxon>
        <taxon>Magnoliopsida</taxon>
        <taxon>eudicotyledons</taxon>
        <taxon>Gunneridae</taxon>
        <taxon>Pentapetalae</taxon>
        <taxon>rosids</taxon>
        <taxon>fabids</taxon>
        <taxon>Fabales</taxon>
        <taxon>Fabaceae</taxon>
        <taxon>Papilionoideae</taxon>
        <taxon>50 kb inversion clade</taxon>
        <taxon>NPAAA clade</taxon>
        <taxon>Hologalegina</taxon>
        <taxon>IRL clade</taxon>
        <taxon>Trifolieae</taxon>
        <taxon>Trifolium</taxon>
    </lineage>
</organism>
<dbReference type="Pfam" id="PF02179">
    <property type="entry name" value="BAG"/>
    <property type="match status" value="1"/>
</dbReference>
<proteinExistence type="predicted"/>
<dbReference type="Proteomes" id="UP000242715">
    <property type="component" value="Unassembled WGS sequence"/>
</dbReference>
<protein>
    <recommendedName>
        <fullName evidence="8">Ubiquitin-like domain-containing protein</fullName>
    </recommendedName>
</protein>
<dbReference type="EMBL" id="DF973725">
    <property type="protein sequence ID" value="GAU38666.1"/>
    <property type="molecule type" value="Genomic_DNA"/>
</dbReference>
<dbReference type="SMART" id="SM00264">
    <property type="entry name" value="BAG"/>
    <property type="match status" value="1"/>
</dbReference>
<dbReference type="PROSITE" id="PS51035">
    <property type="entry name" value="BAG"/>
    <property type="match status" value="1"/>
</dbReference>
<dbReference type="GO" id="GO:0050821">
    <property type="term" value="P:protein stabilization"/>
    <property type="evidence" value="ECO:0007669"/>
    <property type="project" value="TreeGrafter"/>
</dbReference>
<dbReference type="PANTHER" id="PTHR12329:SF11">
    <property type="entry name" value="BAG FAMILY MOLECULAR CHAPERONE REGULATOR 1"/>
    <property type="match status" value="1"/>
</dbReference>
<name>A0A2Z6N475_TRISU</name>
<feature type="domain" description="BAG" evidence="5">
    <location>
        <begin position="155"/>
        <end position="233"/>
    </location>
</feature>
<feature type="domain" description="Ubiquitin-like" evidence="4">
    <location>
        <begin position="64"/>
        <end position="130"/>
    </location>
</feature>